<reference evidence="3" key="1">
    <citation type="submission" date="2012-08" db="EMBL/GenBank/DDBJ databases">
        <title>The Genome Sequence of Wuchereria bancrofti.</title>
        <authorList>
            <person name="Nutman T.B."/>
            <person name="Fink D.L."/>
            <person name="Russ C."/>
            <person name="Young S."/>
            <person name="Zeng Q."/>
            <person name="Koehrsen M."/>
            <person name="Alvarado L."/>
            <person name="Berlin A."/>
            <person name="Chapman S.B."/>
            <person name="Chen Z."/>
            <person name="Freedman E."/>
            <person name="Gellesch M."/>
            <person name="Goldberg J."/>
            <person name="Griggs A."/>
            <person name="Gujja S."/>
            <person name="Heilman E.R."/>
            <person name="Heiman D."/>
            <person name="Hepburn T."/>
            <person name="Howarth C."/>
            <person name="Jen D."/>
            <person name="Larson L."/>
            <person name="Lewis B."/>
            <person name="Mehta T."/>
            <person name="Park D."/>
            <person name="Pearson M."/>
            <person name="Roberts A."/>
            <person name="Saif S."/>
            <person name="Shea T."/>
            <person name="Shenoy N."/>
            <person name="Sisk P."/>
            <person name="Stolte C."/>
            <person name="Sykes S."/>
            <person name="Walk T."/>
            <person name="White J."/>
            <person name="Yandava C."/>
            <person name="Haas B."/>
            <person name="Henn M.R."/>
            <person name="Nusbaum C."/>
            <person name="Birren B."/>
        </authorList>
    </citation>
    <scope>NUCLEOTIDE SEQUENCE [LARGE SCALE GENOMIC DNA]</scope>
    <source>
        <strain evidence="3">NA</strain>
    </source>
</reference>
<evidence type="ECO:0000313" key="2">
    <source>
        <dbReference type="EMBL" id="EJW75977.1"/>
    </source>
</evidence>
<dbReference type="Pfam" id="PF23093">
    <property type="entry name" value="GBD_Tenm3"/>
    <property type="match status" value="1"/>
</dbReference>
<name>J9EG26_WUCBA</name>
<feature type="non-terminal residue" evidence="2">
    <location>
        <position position="1"/>
    </location>
</feature>
<dbReference type="AlphaFoldDB" id="J9EG26"/>
<comment type="caution">
    <text evidence="2">The sequence shown here is derived from an EMBL/GenBank/DDBJ whole genome shotgun (WGS) entry which is preliminary data.</text>
</comment>
<evidence type="ECO:0000259" key="1">
    <source>
        <dbReference type="Pfam" id="PF23093"/>
    </source>
</evidence>
<dbReference type="InterPro" id="IPR057629">
    <property type="entry name" value="Teneurin1-4_GBD"/>
</dbReference>
<gene>
    <name evidence="2" type="ORF">WUBG_13112</name>
</gene>
<proteinExistence type="predicted"/>
<sequence>LLGSDNSRYVCEQSTKSVYSSASTGLFPSGTWRDVHIKATVLKPLPESFELGQQIEADLPPGVIVYSYFSVQKNSRIIFNISVDPQAQLVIYGRRTALPSPATHDFMDIVHADWLTLSGNSSDIRLKRFTPLFRTAILTHYLLSGRWHIGLLNDILQVT</sequence>
<evidence type="ECO:0000313" key="3">
    <source>
        <dbReference type="Proteomes" id="UP000004810"/>
    </source>
</evidence>
<dbReference type="EMBL" id="ADBV01009752">
    <property type="protein sequence ID" value="EJW75977.1"/>
    <property type="molecule type" value="Genomic_DNA"/>
</dbReference>
<protein>
    <recommendedName>
        <fullName evidence="1">Teneurin-1-4-like galactose-binding domain-containing protein</fullName>
    </recommendedName>
</protein>
<organism evidence="2 3">
    <name type="scientific">Wuchereria bancrofti</name>
    <dbReference type="NCBI Taxonomy" id="6293"/>
    <lineage>
        <taxon>Eukaryota</taxon>
        <taxon>Metazoa</taxon>
        <taxon>Ecdysozoa</taxon>
        <taxon>Nematoda</taxon>
        <taxon>Chromadorea</taxon>
        <taxon>Rhabditida</taxon>
        <taxon>Spirurina</taxon>
        <taxon>Spiruromorpha</taxon>
        <taxon>Filarioidea</taxon>
        <taxon>Onchocercidae</taxon>
        <taxon>Wuchereria</taxon>
    </lineage>
</organism>
<dbReference type="Proteomes" id="UP000004810">
    <property type="component" value="Unassembled WGS sequence"/>
</dbReference>
<feature type="domain" description="Teneurin-1-4-like galactose-binding" evidence="1">
    <location>
        <begin position="47"/>
        <end position="154"/>
    </location>
</feature>
<accession>J9EG26</accession>